<dbReference type="Proteomes" id="UP001153269">
    <property type="component" value="Unassembled WGS sequence"/>
</dbReference>
<evidence type="ECO:0000313" key="2">
    <source>
        <dbReference type="Proteomes" id="UP001153269"/>
    </source>
</evidence>
<name>A0A9N7UPW0_PLEPL</name>
<comment type="caution">
    <text evidence="1">The sequence shown here is derived from an EMBL/GenBank/DDBJ whole genome shotgun (WGS) entry which is preliminary data.</text>
</comment>
<protein>
    <submittedName>
        <fullName evidence="1">Uncharacterized protein</fullName>
    </submittedName>
</protein>
<dbReference type="AlphaFoldDB" id="A0A9N7UPW0"/>
<dbReference type="EMBL" id="CADEAL010001902">
    <property type="protein sequence ID" value="CAB1436557.1"/>
    <property type="molecule type" value="Genomic_DNA"/>
</dbReference>
<accession>A0A9N7UPW0</accession>
<gene>
    <name evidence="1" type="ORF">PLEPLA_LOCUS24590</name>
</gene>
<keyword evidence="2" id="KW-1185">Reference proteome</keyword>
<sequence length="220" mass="23466">MCRLPLRPAETTQKVTEAPGDLPEVEAPLFSLCLFKTLPPADEARSALIGRAGFRKGACQTSCRSAYTLCYHHYNPTTATSLTITVSPPTAPPLPRLLYPRIPPPSSITPSESSGSPVDGGVCISRCTFLVAPGKLGESGGLSVCLSESPVNPHYPLQHCTGGLAEYKWPPLAPPVLHTATPSPSAMRVADARERVKYDLEAWQVFTACQAVSCYSLCSP</sequence>
<organism evidence="1 2">
    <name type="scientific">Pleuronectes platessa</name>
    <name type="common">European plaice</name>
    <dbReference type="NCBI Taxonomy" id="8262"/>
    <lineage>
        <taxon>Eukaryota</taxon>
        <taxon>Metazoa</taxon>
        <taxon>Chordata</taxon>
        <taxon>Craniata</taxon>
        <taxon>Vertebrata</taxon>
        <taxon>Euteleostomi</taxon>
        <taxon>Actinopterygii</taxon>
        <taxon>Neopterygii</taxon>
        <taxon>Teleostei</taxon>
        <taxon>Neoteleostei</taxon>
        <taxon>Acanthomorphata</taxon>
        <taxon>Carangaria</taxon>
        <taxon>Pleuronectiformes</taxon>
        <taxon>Pleuronectoidei</taxon>
        <taxon>Pleuronectidae</taxon>
        <taxon>Pleuronectes</taxon>
    </lineage>
</organism>
<evidence type="ECO:0000313" key="1">
    <source>
        <dbReference type="EMBL" id="CAB1436557.1"/>
    </source>
</evidence>
<proteinExistence type="predicted"/>
<reference evidence="1" key="1">
    <citation type="submission" date="2020-03" db="EMBL/GenBank/DDBJ databases">
        <authorList>
            <person name="Weist P."/>
        </authorList>
    </citation>
    <scope>NUCLEOTIDE SEQUENCE</scope>
</reference>